<organism evidence="1 2">
    <name type="scientific">Periplaneta americana</name>
    <name type="common">American cockroach</name>
    <name type="synonym">Blatta americana</name>
    <dbReference type="NCBI Taxonomy" id="6978"/>
    <lineage>
        <taxon>Eukaryota</taxon>
        <taxon>Metazoa</taxon>
        <taxon>Ecdysozoa</taxon>
        <taxon>Arthropoda</taxon>
        <taxon>Hexapoda</taxon>
        <taxon>Insecta</taxon>
        <taxon>Pterygota</taxon>
        <taxon>Neoptera</taxon>
        <taxon>Polyneoptera</taxon>
        <taxon>Dictyoptera</taxon>
        <taxon>Blattodea</taxon>
        <taxon>Blattoidea</taxon>
        <taxon>Blattidae</taxon>
        <taxon>Blattinae</taxon>
        <taxon>Periplaneta</taxon>
    </lineage>
</organism>
<evidence type="ECO:0000313" key="2">
    <source>
        <dbReference type="Proteomes" id="UP001148838"/>
    </source>
</evidence>
<gene>
    <name evidence="1" type="ORF">ANN_00934</name>
</gene>
<reference evidence="1 2" key="1">
    <citation type="journal article" date="2022" name="Allergy">
        <title>Genome assembly and annotation of Periplaneta americana reveal a comprehensive cockroach allergen profile.</title>
        <authorList>
            <person name="Wang L."/>
            <person name="Xiong Q."/>
            <person name="Saelim N."/>
            <person name="Wang L."/>
            <person name="Nong W."/>
            <person name="Wan A.T."/>
            <person name="Shi M."/>
            <person name="Liu X."/>
            <person name="Cao Q."/>
            <person name="Hui J.H.L."/>
            <person name="Sookrung N."/>
            <person name="Leung T.F."/>
            <person name="Tungtrongchitr A."/>
            <person name="Tsui S.K.W."/>
        </authorList>
    </citation>
    <scope>NUCLEOTIDE SEQUENCE [LARGE SCALE GENOMIC DNA]</scope>
    <source>
        <strain evidence="1">PWHHKU_190912</strain>
    </source>
</reference>
<protein>
    <recommendedName>
        <fullName evidence="3">Reverse transcriptase domain-containing protein</fullName>
    </recommendedName>
</protein>
<name>A0ABQ8TS55_PERAM</name>
<evidence type="ECO:0008006" key="3">
    <source>
        <dbReference type="Google" id="ProtNLM"/>
    </source>
</evidence>
<proteinExistence type="predicted"/>
<accession>A0ABQ8TS55</accession>
<sequence length="80" mass="8989">MAGLYEGGNEPSGSLKAICKPGYSSESKITSLIQDLSDDVDRWEGRIDGIVIDFAKAFDVVPHEKLLDNPVVRWRFCLRY</sequence>
<comment type="caution">
    <text evidence="1">The sequence shown here is derived from an EMBL/GenBank/DDBJ whole genome shotgun (WGS) entry which is preliminary data.</text>
</comment>
<keyword evidence="2" id="KW-1185">Reference proteome</keyword>
<dbReference type="Proteomes" id="UP001148838">
    <property type="component" value="Unassembled WGS sequence"/>
</dbReference>
<evidence type="ECO:0000313" key="1">
    <source>
        <dbReference type="EMBL" id="KAJ4449533.1"/>
    </source>
</evidence>
<dbReference type="EMBL" id="JAJSOF020000003">
    <property type="protein sequence ID" value="KAJ4449533.1"/>
    <property type="molecule type" value="Genomic_DNA"/>
</dbReference>